<dbReference type="AlphaFoldDB" id="A0A1I4G2E5"/>
<evidence type="ECO:0000313" key="2">
    <source>
        <dbReference type="Proteomes" id="UP000199579"/>
    </source>
</evidence>
<protein>
    <submittedName>
        <fullName evidence="1">mRNA interferase YafO</fullName>
    </submittedName>
</protein>
<name>A0A1I4G2E5_9GAMM</name>
<proteinExistence type="predicted"/>
<accession>A0A1I4G2E5</accession>
<sequence>MEDFRRYQASMREDLPDYFGYDAEYGSPREIAGCLEHIHLCIPPRKFPKYKKQFDRKCRKGDPENDVALVYTRGLLEPNRFCILGILVPDAHKQSNNNQLMLYLGRLARQFKYDN</sequence>
<gene>
    <name evidence="1" type="ORF">SAMN04244574_03646</name>
</gene>
<organism evidence="1 2">
    <name type="scientific">Azotobacter beijerinckii</name>
    <dbReference type="NCBI Taxonomy" id="170623"/>
    <lineage>
        <taxon>Bacteria</taxon>
        <taxon>Pseudomonadati</taxon>
        <taxon>Pseudomonadota</taxon>
        <taxon>Gammaproteobacteria</taxon>
        <taxon>Pseudomonadales</taxon>
        <taxon>Pseudomonadaceae</taxon>
        <taxon>Azotobacter</taxon>
    </lineage>
</organism>
<evidence type="ECO:0000313" key="1">
    <source>
        <dbReference type="EMBL" id="SFL23919.1"/>
    </source>
</evidence>
<dbReference type="EMBL" id="FOSX01000079">
    <property type="protein sequence ID" value="SFL23919.1"/>
    <property type="molecule type" value="Genomic_DNA"/>
</dbReference>
<dbReference type="Proteomes" id="UP000199579">
    <property type="component" value="Unassembled WGS sequence"/>
</dbReference>
<dbReference type="Pfam" id="PF13957">
    <property type="entry name" value="YafO_toxin"/>
    <property type="match status" value="1"/>
</dbReference>
<dbReference type="InterPro" id="IPR020353">
    <property type="entry name" value="Toxin_YafO"/>
</dbReference>
<reference evidence="1 2" key="1">
    <citation type="submission" date="2016-10" db="EMBL/GenBank/DDBJ databases">
        <authorList>
            <person name="de Groot N.N."/>
        </authorList>
    </citation>
    <scope>NUCLEOTIDE SEQUENCE [LARGE SCALE GENOMIC DNA]</scope>
    <source>
        <strain evidence="1 2">DSM 381</strain>
    </source>
</reference>